<evidence type="ECO:0000313" key="3">
    <source>
        <dbReference type="Proteomes" id="UP000320653"/>
    </source>
</evidence>
<dbReference type="AlphaFoldDB" id="A0A561QSP7"/>
<dbReference type="Pfam" id="PF13489">
    <property type="entry name" value="Methyltransf_23"/>
    <property type="match status" value="1"/>
</dbReference>
<dbReference type="GO" id="GO:0032259">
    <property type="term" value="P:methylation"/>
    <property type="evidence" value="ECO:0007669"/>
    <property type="project" value="UniProtKB-KW"/>
</dbReference>
<organism evidence="2 3">
    <name type="scientific">Neorhizobium alkalisoli</name>
    <dbReference type="NCBI Taxonomy" id="528178"/>
    <lineage>
        <taxon>Bacteria</taxon>
        <taxon>Pseudomonadati</taxon>
        <taxon>Pseudomonadota</taxon>
        <taxon>Alphaproteobacteria</taxon>
        <taxon>Hyphomicrobiales</taxon>
        <taxon>Rhizobiaceae</taxon>
        <taxon>Rhizobium/Agrobacterium group</taxon>
        <taxon>Neorhizobium</taxon>
    </lineage>
</organism>
<feature type="coiled-coil region" evidence="1">
    <location>
        <begin position="566"/>
        <end position="618"/>
    </location>
</feature>
<dbReference type="SUPFAM" id="SSF53335">
    <property type="entry name" value="S-adenosyl-L-methionine-dependent methyltransferases"/>
    <property type="match status" value="1"/>
</dbReference>
<accession>A0A561QSP7</accession>
<evidence type="ECO:0000313" key="2">
    <source>
        <dbReference type="EMBL" id="TWF53408.1"/>
    </source>
</evidence>
<keyword evidence="2" id="KW-0489">Methyltransferase</keyword>
<sequence>MKTALSSQYQYNAETNTWARPGQSASFGYSDGDQTENHIFRVIRGAKDKSVTSGELQDAIRDWATLYHLSSERANVLRPIADRLEGPILEIGSGCGAISRFLGEQGFDVVAVEGSPRRAAIGAARCQDLPNVNFVADPFQNFDIGQKFKTITLIGVLEYARMFYDRSSIEDPIDMMLKKVTSLLEPDGVLVIAIENQIGLKYFAGFPEDHIGQPMAGIESRYTATSAVTFGKKELGERMANVGLDKHEWWYPFPDYKLPVSVLSDEALKDEVPADFTSMISGACATDKQAPRLPYFSMDFAWKAIVRNNLVDELANSFVLMASAKDIAKPTAIGFHYGGPRDPAFKKTVEFGKEESGYYVERRKTYPDAVAKSSEARHFKLALGREPLYAGLTWREELRYIMMKDGWTADETGVWVKVWWDAFKKQVSNGDASARIEHRTLVSGVHLDASPRNLLVAADGSTNFIDQEWCREGEVEAGYILFRSLYDAILGVSSCGNPAADTPREVGALLLSMARYLGLSMNEDDVMRYFAEEYRFQSAVHGKQISGNLAVLGKKLPPRITPVSMMMQLERALKTRDEELKQIAEATDQMRTKVSEFNRSLEAKLGEAHRQLREKDEQIATLLGQRSGAA</sequence>
<proteinExistence type="predicted"/>
<keyword evidence="3" id="KW-1185">Reference proteome</keyword>
<dbReference type="InterPro" id="IPR029063">
    <property type="entry name" value="SAM-dependent_MTases_sf"/>
</dbReference>
<dbReference type="EMBL" id="VIWP01000004">
    <property type="protein sequence ID" value="TWF53408.1"/>
    <property type="molecule type" value="Genomic_DNA"/>
</dbReference>
<keyword evidence="2" id="KW-0808">Transferase</keyword>
<protein>
    <submittedName>
        <fullName evidence="2">Methyltransferase family protein</fullName>
    </submittedName>
</protein>
<dbReference type="CDD" id="cd02440">
    <property type="entry name" value="AdoMet_MTases"/>
    <property type="match status" value="1"/>
</dbReference>
<dbReference type="Proteomes" id="UP000320653">
    <property type="component" value="Unassembled WGS sequence"/>
</dbReference>
<dbReference type="GO" id="GO:0008168">
    <property type="term" value="F:methyltransferase activity"/>
    <property type="evidence" value="ECO:0007669"/>
    <property type="project" value="UniProtKB-KW"/>
</dbReference>
<name>A0A561QSP7_9HYPH</name>
<dbReference type="Gene3D" id="3.40.50.150">
    <property type="entry name" value="Vaccinia Virus protein VP39"/>
    <property type="match status" value="1"/>
</dbReference>
<evidence type="ECO:0000256" key="1">
    <source>
        <dbReference type="SAM" id="Coils"/>
    </source>
</evidence>
<keyword evidence="1" id="KW-0175">Coiled coil</keyword>
<gene>
    <name evidence="2" type="ORF">FHW37_104687</name>
</gene>
<comment type="caution">
    <text evidence="2">The sequence shown here is derived from an EMBL/GenBank/DDBJ whole genome shotgun (WGS) entry which is preliminary data.</text>
</comment>
<reference evidence="2 3" key="1">
    <citation type="submission" date="2019-06" db="EMBL/GenBank/DDBJ databases">
        <title>Sorghum-associated microbial communities from plants grown in Nebraska, USA.</title>
        <authorList>
            <person name="Schachtman D."/>
        </authorList>
    </citation>
    <scope>NUCLEOTIDE SEQUENCE [LARGE SCALE GENOMIC DNA]</scope>
    <source>
        <strain evidence="2 3">1225</strain>
    </source>
</reference>